<feature type="compositionally biased region" description="Acidic residues" evidence="1">
    <location>
        <begin position="662"/>
        <end position="702"/>
    </location>
</feature>
<feature type="non-terminal residue" evidence="2">
    <location>
        <position position="792"/>
    </location>
</feature>
<gene>
    <name evidence="2" type="ORF">ADUPG1_008839</name>
</gene>
<feature type="compositionally biased region" description="Low complexity" evidence="1">
    <location>
        <begin position="197"/>
        <end position="216"/>
    </location>
</feature>
<organism evidence="2 3">
    <name type="scientific">Aduncisulcus paluster</name>
    <dbReference type="NCBI Taxonomy" id="2918883"/>
    <lineage>
        <taxon>Eukaryota</taxon>
        <taxon>Metamonada</taxon>
        <taxon>Carpediemonas-like organisms</taxon>
        <taxon>Aduncisulcus</taxon>
    </lineage>
</organism>
<reference evidence="2" key="1">
    <citation type="submission" date="2022-03" db="EMBL/GenBank/DDBJ databases">
        <title>Draft genome sequence of Aduncisulcus paluster, a free-living microaerophilic Fornicata.</title>
        <authorList>
            <person name="Yuyama I."/>
            <person name="Kume K."/>
            <person name="Tamura T."/>
            <person name="Inagaki Y."/>
            <person name="Hashimoto T."/>
        </authorList>
    </citation>
    <scope>NUCLEOTIDE SEQUENCE</scope>
    <source>
        <strain evidence="2">NY0171</strain>
    </source>
</reference>
<dbReference type="Proteomes" id="UP001057375">
    <property type="component" value="Unassembled WGS sequence"/>
</dbReference>
<evidence type="ECO:0000313" key="2">
    <source>
        <dbReference type="EMBL" id="GKT35744.1"/>
    </source>
</evidence>
<keyword evidence="3" id="KW-1185">Reference proteome</keyword>
<evidence type="ECO:0000256" key="1">
    <source>
        <dbReference type="SAM" id="MobiDB-lite"/>
    </source>
</evidence>
<sequence length="792" mass="89586">MIIESLLNYITCVKTIPEQSLLMDLILKLEFADVADIVRLDLSGFILCDKFVDDVVIPLLHVLPNLGFIRLANYVEQRQSSSIYQHTHPLSSAGVLRLLCELQAYQIYALSNPMKEFIRKKSMSTATGENNEVSSGTKQNLELIDKDMSNNQCPGKKEEDLEPKDSNPIQSKLEKVLDASENTSDSSDLNDGDSTEYDSSSLDSSSIPSFSSSSESSDQKDEFCQKPMKPNLTRSLKWSSKKEKNESNLASLVVPPLSLSSISPFSSKSLRVSFGLEFKPLPQRNLSEMIDHLVMFRRASTLLDPAYPLPQTKSLLDAAVLTNVLWFLVDTHSLTGMNYGFDMFLEIEHITPLFVKEFFLFGSYSDSLFGDGRYSCECVQCKKRNALFIEDVKYLSNFGFFLFGSYSDSLFGDGRYSCECVQCKKRNALFIEDVKYLSNFGVFSDPFVSKMESIQEDYEMSSINSMDLDLTRVVPPHSDLMCIIISQFPYNDLCLEETGFDVGDLIDCMEFMKKRFKFALDIREKKRRKNKKETEDKGKEGAIKLPYFISELDPSLSECEFQRSLGASCMAGPSRVSNNTLSYVMDSPMSFLEDYCEYSPDLSKFSEDVGKLWKVVVKLVSNEFFLPPHEADRAEILDEIVANIKQLEKIARESKITVLDGMEIENEKENEEEKEEEKEEEEEETETEEGDLQEEDDEEEGSSESISSSSGDSTSLYGYETVSIYSRPLASPYVIVAAIVKLIPMTDSLDQLSIADSEGEGMKDRARSKSDAINALYSMCSICEREYKNRME</sequence>
<protein>
    <submittedName>
        <fullName evidence="2">Uncharacterized protein</fullName>
    </submittedName>
</protein>
<feature type="region of interest" description="Disordered" evidence="1">
    <location>
        <begin position="661"/>
        <end position="714"/>
    </location>
</feature>
<dbReference type="EMBL" id="BQXS01011056">
    <property type="protein sequence ID" value="GKT35744.1"/>
    <property type="molecule type" value="Genomic_DNA"/>
</dbReference>
<feature type="compositionally biased region" description="Basic and acidic residues" evidence="1">
    <location>
        <begin position="155"/>
        <end position="165"/>
    </location>
</feature>
<comment type="caution">
    <text evidence="2">The sequence shown here is derived from an EMBL/GenBank/DDBJ whole genome shotgun (WGS) entry which is preliminary data.</text>
</comment>
<name>A0ABQ5KWC7_9EUKA</name>
<evidence type="ECO:0000313" key="3">
    <source>
        <dbReference type="Proteomes" id="UP001057375"/>
    </source>
</evidence>
<feature type="compositionally biased region" description="Low complexity" evidence="1">
    <location>
        <begin position="703"/>
        <end position="714"/>
    </location>
</feature>
<accession>A0ABQ5KWC7</accession>
<proteinExistence type="predicted"/>
<feature type="region of interest" description="Disordered" evidence="1">
    <location>
        <begin position="147"/>
        <end position="228"/>
    </location>
</feature>